<evidence type="ECO:0000313" key="3">
    <source>
        <dbReference type="Ensembl" id="ENSHHUP00000086762.1"/>
    </source>
</evidence>
<dbReference type="InterPro" id="IPR053016">
    <property type="entry name" value="CTF18-RFC_complex"/>
</dbReference>
<reference evidence="4" key="1">
    <citation type="submission" date="2018-06" db="EMBL/GenBank/DDBJ databases">
        <title>Genome assembly of Danube salmon.</title>
        <authorList>
            <person name="Macqueen D.J."/>
            <person name="Gundappa M.K."/>
        </authorList>
    </citation>
    <scope>NUCLEOTIDE SEQUENCE [LARGE SCALE GENOMIC DNA]</scope>
</reference>
<dbReference type="GO" id="GO:0005634">
    <property type="term" value="C:nucleus"/>
    <property type="evidence" value="ECO:0007669"/>
    <property type="project" value="UniProtKB-SubCell"/>
</dbReference>
<dbReference type="InterPro" id="IPR027417">
    <property type="entry name" value="P-loop_NTPase"/>
</dbReference>
<dbReference type="Ensembl" id="ENSHHUT00000089474.1">
    <property type="protein sequence ID" value="ENSHHUP00000086762.1"/>
    <property type="gene ID" value="ENSHHUG00000050201.1"/>
</dbReference>
<dbReference type="Gene3D" id="3.40.50.300">
    <property type="entry name" value="P-loop containing nucleotide triphosphate hydrolases"/>
    <property type="match status" value="1"/>
</dbReference>
<accession>A0A4W5RDK5</accession>
<name>A0A4W5RDK5_9TELE</name>
<organism evidence="3 4">
    <name type="scientific">Hucho hucho</name>
    <name type="common">huchen</name>
    <dbReference type="NCBI Taxonomy" id="62062"/>
    <lineage>
        <taxon>Eukaryota</taxon>
        <taxon>Metazoa</taxon>
        <taxon>Chordata</taxon>
        <taxon>Craniata</taxon>
        <taxon>Vertebrata</taxon>
        <taxon>Euteleostomi</taxon>
        <taxon>Actinopterygii</taxon>
        <taxon>Neopterygii</taxon>
        <taxon>Teleostei</taxon>
        <taxon>Protacanthopterygii</taxon>
        <taxon>Salmoniformes</taxon>
        <taxon>Salmonidae</taxon>
        <taxon>Salmoninae</taxon>
        <taxon>Hucho</taxon>
    </lineage>
</organism>
<dbReference type="AlphaFoldDB" id="A0A4W5RDK5"/>
<dbReference type="Proteomes" id="UP000314982">
    <property type="component" value="Unassembled WGS sequence"/>
</dbReference>
<comment type="subcellular location">
    <subcellularLocation>
        <location evidence="1">Nucleus</location>
    </subcellularLocation>
</comment>
<proteinExistence type="predicted"/>
<evidence type="ECO:0000256" key="1">
    <source>
        <dbReference type="ARBA" id="ARBA00004123"/>
    </source>
</evidence>
<keyword evidence="4" id="KW-1185">Reference proteome</keyword>
<dbReference type="PANTHER" id="PTHR46765">
    <property type="entry name" value="P-LOOP CONTAINING NUCLEOSIDE TRIPHOSPHATE HYDROLASES SUPERFAMILY PROTEIN"/>
    <property type="match status" value="1"/>
</dbReference>
<protein>
    <submittedName>
        <fullName evidence="3">Uncharacterized protein</fullName>
    </submittedName>
</protein>
<dbReference type="PANTHER" id="PTHR46765:SF1">
    <property type="entry name" value="P-LOOP CONTAINING NUCLEOSIDE TRIPHOSPHATE HYDROLASES SUPERFAMILY PROTEIN"/>
    <property type="match status" value="1"/>
</dbReference>
<reference evidence="3" key="2">
    <citation type="submission" date="2025-08" db="UniProtKB">
        <authorList>
            <consortium name="Ensembl"/>
        </authorList>
    </citation>
    <scope>IDENTIFICATION</scope>
</reference>
<keyword evidence="2" id="KW-0539">Nucleus</keyword>
<reference evidence="3" key="3">
    <citation type="submission" date="2025-09" db="UniProtKB">
        <authorList>
            <consortium name="Ensembl"/>
        </authorList>
    </citation>
    <scope>IDENTIFICATION</scope>
</reference>
<evidence type="ECO:0000313" key="4">
    <source>
        <dbReference type="Proteomes" id="UP000314982"/>
    </source>
</evidence>
<dbReference type="STRING" id="62062.ENSHHUP00000086762"/>
<sequence>HLSLSVIGRQAAISILLATLNRKDSQGAESEAEPLKKKKKKELVLLRPIICICNDLYVPALRPLRQQAFLLAFPQTQPSRLAQRLAEVIFCFHFLCVDATCQTSREGCLYFNVWVRSPGVMV</sequence>
<dbReference type="GeneTree" id="ENSGT00550000075029"/>
<evidence type="ECO:0000256" key="2">
    <source>
        <dbReference type="ARBA" id="ARBA00023242"/>
    </source>
</evidence>